<name>A0A1H9EMR0_9PSEU</name>
<dbReference type="SMART" id="SM00642">
    <property type="entry name" value="Aamy"/>
    <property type="match status" value="1"/>
</dbReference>
<dbReference type="SUPFAM" id="SSF51445">
    <property type="entry name" value="(Trans)glycosidases"/>
    <property type="match status" value="1"/>
</dbReference>
<dbReference type="InterPro" id="IPR013780">
    <property type="entry name" value="Glyco_hydro_b"/>
</dbReference>
<evidence type="ECO:0000256" key="1">
    <source>
        <dbReference type="ARBA" id="ARBA00008061"/>
    </source>
</evidence>
<keyword evidence="6" id="KW-1185">Reference proteome</keyword>
<accession>A0A1H9EMR0</accession>
<dbReference type="EC" id="3.2.1.1" evidence="3"/>
<dbReference type="STRING" id="65499.SAMN04488000_102361"/>
<protein>
    <recommendedName>
        <fullName evidence="3">Alpha-amylase</fullName>
        <ecNumber evidence="3">3.2.1.1</ecNumber>
    </recommendedName>
</protein>
<dbReference type="InterPro" id="IPR006047">
    <property type="entry name" value="GH13_cat_dom"/>
</dbReference>
<evidence type="ECO:0000256" key="2">
    <source>
        <dbReference type="RuleBase" id="RU003615"/>
    </source>
</evidence>
<dbReference type="RefSeq" id="WP_089911519.1">
    <property type="nucleotide sequence ID" value="NZ_FOFV01000002.1"/>
</dbReference>
<dbReference type="OrthoDB" id="9043248at2"/>
<dbReference type="GO" id="GO:0004556">
    <property type="term" value="F:alpha-amylase activity"/>
    <property type="evidence" value="ECO:0007669"/>
    <property type="project" value="UniProtKB-UniRule"/>
</dbReference>
<gene>
    <name evidence="5" type="ORF">SAMN04488000_102361</name>
</gene>
<dbReference type="PANTHER" id="PTHR10357">
    <property type="entry name" value="ALPHA-AMYLASE FAMILY MEMBER"/>
    <property type="match status" value="1"/>
</dbReference>
<keyword evidence="3" id="KW-0326">Glycosidase</keyword>
<keyword evidence="3" id="KW-0378">Hydrolase</keyword>
<dbReference type="GO" id="GO:0043169">
    <property type="term" value="F:cation binding"/>
    <property type="evidence" value="ECO:0007669"/>
    <property type="project" value="InterPro"/>
</dbReference>
<dbReference type="CDD" id="cd11334">
    <property type="entry name" value="AmyAc_TreS"/>
    <property type="match status" value="1"/>
</dbReference>
<keyword evidence="5" id="KW-0808">Transferase</keyword>
<comment type="similarity">
    <text evidence="1 2">Belongs to the glycosyl hydrolase 13 family.</text>
</comment>
<dbReference type="InterPro" id="IPR006046">
    <property type="entry name" value="Alpha_amylase"/>
</dbReference>
<dbReference type="PANTHER" id="PTHR10357:SF219">
    <property type="entry name" value="MALTOSE ALPHA-D-GLUCOSYLTRANSFERASE"/>
    <property type="match status" value="1"/>
</dbReference>
<dbReference type="Gene3D" id="2.60.40.1180">
    <property type="entry name" value="Golgi alpha-mannosidase II"/>
    <property type="match status" value="1"/>
</dbReference>
<dbReference type="GO" id="GO:0016740">
    <property type="term" value="F:transferase activity"/>
    <property type="evidence" value="ECO:0007669"/>
    <property type="project" value="UniProtKB-KW"/>
</dbReference>
<sequence>MVERWYRNGVIYSLDVCLFQDSDGDGVGDLRGLMSRLDYLCRLGVDTVWLSPFHPSPRRDGGYDVTDHYSVDARLGSLGDFAELLDHADERGVRVMMDLVVNHTSDEHPWFQAARSRRDSPFRDWYVWSDTEPADRREGSVFPGVETETWTYDDQAEAWYRHRFYRFQPDLRAEHPAVRAEIRKIVSFWARLGVSGFRVDAAPFLISSSRGQDFGLLRDIQETASWQRRDAVVLAEANVEDHEVLEYFGHSDNRASRALMLFSFRLNQAVMLALARGDANPIATVLHELPDLPQNAQWATFLRNHDEVDLGRLGQDERDDVFAAFGPDPDMQLYGRGIRRRLVSMLDGDRRRMELAYSLQLTLPGTPVLRYGDEIGMGEDLTLPEREAIRTPMQWSDAKNAGFSRADALIRPVISTGPRGCAEINVARQRSDPHSLLTWFERILHTRRECEEIATGEHEVLDIGPPHVLVHVARGPRGVVLFAHNLSPEPCQVSVPPQTAEEEPPQNVVADGVYDSDVDLLSLRLNGYGFRWIRLADIPWS</sequence>
<evidence type="ECO:0000256" key="3">
    <source>
        <dbReference type="RuleBase" id="RU361134"/>
    </source>
</evidence>
<dbReference type="Pfam" id="PF00128">
    <property type="entry name" value="Alpha-amylase"/>
    <property type="match status" value="2"/>
</dbReference>
<dbReference type="GO" id="GO:0005975">
    <property type="term" value="P:carbohydrate metabolic process"/>
    <property type="evidence" value="ECO:0007669"/>
    <property type="project" value="InterPro"/>
</dbReference>
<feature type="domain" description="Glycosyl hydrolase family 13 catalytic" evidence="4">
    <location>
        <begin position="13"/>
        <end position="405"/>
    </location>
</feature>
<evidence type="ECO:0000259" key="4">
    <source>
        <dbReference type="SMART" id="SM00642"/>
    </source>
</evidence>
<dbReference type="Proteomes" id="UP000199503">
    <property type="component" value="Unassembled WGS sequence"/>
</dbReference>
<dbReference type="EMBL" id="FOFV01000002">
    <property type="protein sequence ID" value="SEQ26872.1"/>
    <property type="molecule type" value="Genomic_DNA"/>
</dbReference>
<dbReference type="InterPro" id="IPR045857">
    <property type="entry name" value="O16G_dom_2"/>
</dbReference>
<organism evidence="5 6">
    <name type="scientific">Lentzea albida</name>
    <dbReference type="NCBI Taxonomy" id="65499"/>
    <lineage>
        <taxon>Bacteria</taxon>
        <taxon>Bacillati</taxon>
        <taxon>Actinomycetota</taxon>
        <taxon>Actinomycetes</taxon>
        <taxon>Pseudonocardiales</taxon>
        <taxon>Pseudonocardiaceae</taxon>
        <taxon>Lentzea</taxon>
    </lineage>
</organism>
<keyword evidence="3" id="KW-0119">Carbohydrate metabolism</keyword>
<evidence type="ECO:0000313" key="6">
    <source>
        <dbReference type="Proteomes" id="UP000199503"/>
    </source>
</evidence>
<dbReference type="Gene3D" id="3.20.20.80">
    <property type="entry name" value="Glycosidases"/>
    <property type="match status" value="1"/>
</dbReference>
<reference evidence="6" key="1">
    <citation type="submission" date="2016-10" db="EMBL/GenBank/DDBJ databases">
        <authorList>
            <person name="Varghese N."/>
            <person name="Submissions S."/>
        </authorList>
    </citation>
    <scope>NUCLEOTIDE SEQUENCE [LARGE SCALE GENOMIC DNA]</scope>
    <source>
        <strain evidence="6">DSM 44437</strain>
    </source>
</reference>
<dbReference type="InterPro" id="IPR017853">
    <property type="entry name" value="GH"/>
</dbReference>
<dbReference type="AlphaFoldDB" id="A0A1H9EMR0"/>
<dbReference type="Gene3D" id="3.90.400.10">
    <property type="entry name" value="Oligo-1,6-glucosidase, Domain 2"/>
    <property type="match status" value="1"/>
</dbReference>
<evidence type="ECO:0000313" key="5">
    <source>
        <dbReference type="EMBL" id="SEQ26872.1"/>
    </source>
</evidence>
<dbReference type="PRINTS" id="PR00110">
    <property type="entry name" value="ALPHAAMYLASE"/>
</dbReference>
<comment type="catalytic activity">
    <reaction evidence="3">
        <text>Endohydrolysis of (1-&gt;4)-alpha-D-glucosidic linkages in polysaccharides containing three or more (1-&gt;4)-alpha-linked D-glucose units.</text>
        <dbReference type="EC" id="3.2.1.1"/>
    </reaction>
</comment>
<proteinExistence type="inferred from homology"/>